<dbReference type="PANTHER" id="PTHR11461">
    <property type="entry name" value="SERINE PROTEASE INHIBITOR, SERPIN"/>
    <property type="match status" value="1"/>
</dbReference>
<protein>
    <recommendedName>
        <fullName evidence="2">Serpin domain-containing protein</fullName>
    </recommendedName>
</protein>
<dbReference type="InterPro" id="IPR036186">
    <property type="entry name" value="Serpin_sf"/>
</dbReference>
<dbReference type="PANTHER" id="PTHR11461:SF55">
    <property type="entry name" value="SERPIN B5"/>
    <property type="match status" value="1"/>
</dbReference>
<dbReference type="InterPro" id="IPR000240">
    <property type="entry name" value="Serpin_B9/Maspin"/>
</dbReference>
<evidence type="ECO:0000259" key="2">
    <source>
        <dbReference type="SMART" id="SM00093"/>
    </source>
</evidence>
<evidence type="ECO:0000256" key="1">
    <source>
        <dbReference type="ARBA" id="ARBA00006426"/>
    </source>
</evidence>
<sequence>MDAFRLANTSLAIDILKMFCEKSKTDNFIFSPICVSNTLALAFKGAKGDTAAEIEKALHFEKVNAYDFGFQSLTSDISKMCSPLKIVKRLYVDSSHKCTKEFINSTKKHYPSELEPIDIKSRVDEARNQINTSVKDLTDGSMEMVLDEGSLNENTNMVLLGAASLKGCWLYKFNEPETKESTFHISKTETKPVQMMQQEARLGFRSLKELNLTILEIPFAWKQINMLILLPKTTEDEHTGLEQLEKELTYENFADWTNPSMMANSKVKLSLPKFKIESCYNLKDTLNSLGIKNAFNDETADFSGMSESKGLSVSQAICKAAIEINEDGSETPDVSKERYLMPKTECIANSPFIFIVRHNKTQTILLCGRYCGPS</sequence>
<dbReference type="InterPro" id="IPR023796">
    <property type="entry name" value="Serpin_dom"/>
</dbReference>
<proteinExistence type="inferred from homology"/>
<dbReference type="Pfam" id="PF00079">
    <property type="entry name" value="Serpin"/>
    <property type="match status" value="1"/>
</dbReference>
<dbReference type="PRINTS" id="PR00676">
    <property type="entry name" value="MASPIN"/>
</dbReference>
<feature type="domain" description="Serpin" evidence="2">
    <location>
        <begin position="13"/>
        <end position="373"/>
    </location>
</feature>
<dbReference type="SMART" id="SM00093">
    <property type="entry name" value="SERPIN"/>
    <property type="match status" value="1"/>
</dbReference>
<dbReference type="InterPro" id="IPR000215">
    <property type="entry name" value="Serpin_fam"/>
</dbReference>
<dbReference type="InterPro" id="IPR042178">
    <property type="entry name" value="Serpin_sf_1"/>
</dbReference>
<accession>A0ABN9ER38</accession>
<evidence type="ECO:0000313" key="3">
    <source>
        <dbReference type="EMBL" id="CAI9586547.1"/>
    </source>
</evidence>
<organism evidence="3 4">
    <name type="scientific">Staurois parvus</name>
    <dbReference type="NCBI Taxonomy" id="386267"/>
    <lineage>
        <taxon>Eukaryota</taxon>
        <taxon>Metazoa</taxon>
        <taxon>Chordata</taxon>
        <taxon>Craniata</taxon>
        <taxon>Vertebrata</taxon>
        <taxon>Euteleostomi</taxon>
        <taxon>Amphibia</taxon>
        <taxon>Batrachia</taxon>
        <taxon>Anura</taxon>
        <taxon>Neobatrachia</taxon>
        <taxon>Ranoidea</taxon>
        <taxon>Ranidae</taxon>
        <taxon>Staurois</taxon>
    </lineage>
</organism>
<evidence type="ECO:0000313" key="4">
    <source>
        <dbReference type="Proteomes" id="UP001162483"/>
    </source>
</evidence>
<name>A0ABN9ER38_9NEOB</name>
<dbReference type="Proteomes" id="UP001162483">
    <property type="component" value="Unassembled WGS sequence"/>
</dbReference>
<comment type="similarity">
    <text evidence="1">Belongs to the serpin family. Ov-serpin subfamily.</text>
</comment>
<keyword evidence="4" id="KW-1185">Reference proteome</keyword>
<comment type="caution">
    <text evidence="3">The sequence shown here is derived from an EMBL/GenBank/DDBJ whole genome shotgun (WGS) entry which is preliminary data.</text>
</comment>
<reference evidence="3" key="1">
    <citation type="submission" date="2023-05" db="EMBL/GenBank/DDBJ databases">
        <authorList>
            <person name="Stuckert A."/>
        </authorList>
    </citation>
    <scope>NUCLEOTIDE SEQUENCE</scope>
</reference>
<dbReference type="EMBL" id="CATNWA010015762">
    <property type="protein sequence ID" value="CAI9586547.1"/>
    <property type="molecule type" value="Genomic_DNA"/>
</dbReference>
<dbReference type="Gene3D" id="2.30.39.10">
    <property type="entry name" value="Alpha-1-antitrypsin, domain 1"/>
    <property type="match status" value="1"/>
</dbReference>
<dbReference type="SUPFAM" id="SSF56574">
    <property type="entry name" value="Serpins"/>
    <property type="match status" value="1"/>
</dbReference>
<dbReference type="InterPro" id="IPR042185">
    <property type="entry name" value="Serpin_sf_2"/>
</dbReference>
<gene>
    <name evidence="3" type="ORF">SPARVUS_LOCUS10384334</name>
</gene>
<dbReference type="Gene3D" id="3.30.497.10">
    <property type="entry name" value="Antithrombin, subunit I, domain 2"/>
    <property type="match status" value="1"/>
</dbReference>